<name>C7NS46_HALUD</name>
<proteinExistence type="predicted"/>
<keyword evidence="3" id="KW-1185">Reference proteome</keyword>
<organism evidence="2 3">
    <name type="scientific">Halorhabdus utahensis (strain DSM 12940 / JCM 11049 / AX-2)</name>
    <dbReference type="NCBI Taxonomy" id="519442"/>
    <lineage>
        <taxon>Archaea</taxon>
        <taxon>Methanobacteriati</taxon>
        <taxon>Methanobacteriota</taxon>
        <taxon>Stenosarchaea group</taxon>
        <taxon>Halobacteria</taxon>
        <taxon>Halobacteriales</taxon>
        <taxon>Haloarculaceae</taxon>
        <taxon>Halorhabdus</taxon>
    </lineage>
</organism>
<feature type="region of interest" description="Disordered" evidence="1">
    <location>
        <begin position="173"/>
        <end position="200"/>
    </location>
</feature>
<dbReference type="KEGG" id="hut:Huta_0466"/>
<dbReference type="Proteomes" id="UP000002071">
    <property type="component" value="Chromosome"/>
</dbReference>
<sequence length="200" mass="21897">MNRRDVLRKIGIGAAVGVGGVSAMAGNATAWERQDVCFTGCSLAWIVVNEDDVTYEPPTVARVVVGLHDGSTECRDIEFTPENTFQVPGKFGDARVRKVFAGLGEKILGVIMYNYREDRFSSASCIFTNEHWCAKTPWTPSLDDASCVQEAREIGGYDCETLCDDDDHKLLGLGKGPGHDPKTGLPEKWVKQEGSSSKHR</sequence>
<evidence type="ECO:0000313" key="2">
    <source>
        <dbReference type="EMBL" id="ACV10653.1"/>
    </source>
</evidence>
<protein>
    <submittedName>
        <fullName evidence="2">Uncharacterized protein</fullName>
    </submittedName>
</protein>
<dbReference type="HOGENOM" id="CLU_1363626_0_0_2"/>
<evidence type="ECO:0000256" key="1">
    <source>
        <dbReference type="SAM" id="MobiDB-lite"/>
    </source>
</evidence>
<accession>C7NS46</accession>
<dbReference type="EMBL" id="CP001687">
    <property type="protein sequence ID" value="ACV10653.1"/>
    <property type="molecule type" value="Genomic_DNA"/>
</dbReference>
<gene>
    <name evidence="2" type="ordered locus">Huta_0466</name>
</gene>
<evidence type="ECO:0000313" key="3">
    <source>
        <dbReference type="Proteomes" id="UP000002071"/>
    </source>
</evidence>
<dbReference type="InterPro" id="IPR019546">
    <property type="entry name" value="TAT_signal_bac_arc"/>
</dbReference>
<reference evidence="2 3" key="1">
    <citation type="journal article" date="2009" name="Stand. Genomic Sci.">
        <title>Complete genome sequence of Halorhabdus utahensis type strain (AX-2).</title>
        <authorList>
            <person name="Anderson I."/>
            <person name="Tindall B.J."/>
            <person name="Pomrenke H."/>
            <person name="Goker M."/>
            <person name="Lapidus A."/>
            <person name="Nolan M."/>
            <person name="Copeland A."/>
            <person name="Glavina Del Rio T."/>
            <person name="Chen F."/>
            <person name="Tice H."/>
            <person name="Cheng J.F."/>
            <person name="Lucas S."/>
            <person name="Chertkov O."/>
            <person name="Bruce D."/>
            <person name="Brettin T."/>
            <person name="Detter J.C."/>
            <person name="Han C."/>
            <person name="Goodwin L."/>
            <person name="Land M."/>
            <person name="Hauser L."/>
            <person name="Chang Y.J."/>
            <person name="Jeffries C.D."/>
            <person name="Pitluck S."/>
            <person name="Pati A."/>
            <person name="Mavromatis K."/>
            <person name="Ivanova N."/>
            <person name="Ovchinnikova G."/>
            <person name="Chen A."/>
            <person name="Palaniappan K."/>
            <person name="Chain P."/>
            <person name="Rohde M."/>
            <person name="Bristow J."/>
            <person name="Eisen J.A."/>
            <person name="Markowitz V."/>
            <person name="Hugenholtz P."/>
            <person name="Kyrpides N.C."/>
            <person name="Klenk H.P."/>
        </authorList>
    </citation>
    <scope>NUCLEOTIDE SEQUENCE [LARGE SCALE GENOMIC DNA]</scope>
    <source>
        <strain evidence="3">DSM 12940 / JCM 11049 / AX-2</strain>
    </source>
</reference>
<dbReference type="AlphaFoldDB" id="C7NS46"/>
<dbReference type="NCBIfam" id="TIGR01409">
    <property type="entry name" value="TAT_signal_seq"/>
    <property type="match status" value="1"/>
</dbReference>